<reference evidence="2" key="1">
    <citation type="journal article" date="2016" name="Front. Microbiol.">
        <title>Genome Sequence of the Piezophilic, Mesophilic Sulfate-Reducing Bacterium Desulfovibrio indicus J2T.</title>
        <authorList>
            <person name="Cao J."/>
            <person name="Maignien L."/>
            <person name="Shao Z."/>
            <person name="Alain K."/>
            <person name="Jebbar M."/>
        </authorList>
    </citation>
    <scope>NUCLEOTIDE SEQUENCE</scope>
    <source>
        <strain evidence="2">DSM 16372</strain>
    </source>
</reference>
<feature type="compositionally biased region" description="Low complexity" evidence="1">
    <location>
        <begin position="108"/>
        <end position="122"/>
    </location>
</feature>
<feature type="region of interest" description="Disordered" evidence="1">
    <location>
        <begin position="33"/>
        <end position="72"/>
    </location>
</feature>
<comment type="caution">
    <text evidence="2">The sequence shown here is derived from an EMBL/GenBank/DDBJ whole genome shotgun (WGS) entry which is preliminary data.</text>
</comment>
<reference evidence="2" key="2">
    <citation type="submission" date="2021-08" db="EMBL/GenBank/DDBJ databases">
        <authorList>
            <person name="Tani A."/>
            <person name="Ola A."/>
            <person name="Ogura Y."/>
            <person name="Katsura K."/>
            <person name="Hayashi T."/>
        </authorList>
    </citation>
    <scope>NUCLEOTIDE SEQUENCE</scope>
    <source>
        <strain evidence="2">DSM 16372</strain>
    </source>
</reference>
<feature type="compositionally biased region" description="Low complexity" evidence="1">
    <location>
        <begin position="60"/>
        <end position="72"/>
    </location>
</feature>
<dbReference type="Proteomes" id="UP001055247">
    <property type="component" value="Unassembled WGS sequence"/>
</dbReference>
<dbReference type="EMBL" id="BPQO01000027">
    <property type="protein sequence ID" value="GJD91438.1"/>
    <property type="molecule type" value="Genomic_DNA"/>
</dbReference>
<proteinExistence type="predicted"/>
<evidence type="ECO:0000313" key="3">
    <source>
        <dbReference type="Proteomes" id="UP001055247"/>
    </source>
</evidence>
<feature type="region of interest" description="Disordered" evidence="1">
    <location>
        <begin position="232"/>
        <end position="287"/>
    </location>
</feature>
<gene>
    <name evidence="2" type="ORF">BHAOGJBA_4986</name>
</gene>
<dbReference type="RefSeq" id="WP_238231499.1">
    <property type="nucleotide sequence ID" value="NZ_BPQO01000027.1"/>
</dbReference>
<feature type="region of interest" description="Disordered" evidence="1">
    <location>
        <begin position="102"/>
        <end position="216"/>
    </location>
</feature>
<evidence type="ECO:0000313" key="2">
    <source>
        <dbReference type="EMBL" id="GJD91438.1"/>
    </source>
</evidence>
<feature type="compositionally biased region" description="Low complexity" evidence="1">
    <location>
        <begin position="33"/>
        <end position="47"/>
    </location>
</feature>
<evidence type="ECO:0000256" key="1">
    <source>
        <dbReference type="SAM" id="MobiDB-lite"/>
    </source>
</evidence>
<name>A0AAV4ZTL0_9HYPH</name>
<accession>A0AAV4ZTL0</accession>
<keyword evidence="3" id="KW-1185">Reference proteome</keyword>
<organism evidence="2 3">
    <name type="scientific">Methylobacterium hispanicum</name>
    <dbReference type="NCBI Taxonomy" id="270350"/>
    <lineage>
        <taxon>Bacteria</taxon>
        <taxon>Pseudomonadati</taxon>
        <taxon>Pseudomonadota</taxon>
        <taxon>Alphaproteobacteria</taxon>
        <taxon>Hyphomicrobiales</taxon>
        <taxon>Methylobacteriaceae</taxon>
        <taxon>Methylobacterium</taxon>
    </lineage>
</organism>
<feature type="compositionally biased region" description="Low complexity" evidence="1">
    <location>
        <begin position="182"/>
        <end position="196"/>
    </location>
</feature>
<sequence>MPVALPLSALLDALARTSDLGAIAANTYVAPQGARPAPEAGAAPGRLADPDGGEAPPVAEAPSGGSGSWAAGRSLAGLRAPLGPAGQSPPVVPAMREAATSGVGTVLPGDGAAARRAAGPAAEVSMPTLPAGSDPMPRSGQAASPVGPVAGPSAAEAAGPEAPAGAPVPPTDSGIRAPGPDGLAAAGHRPDAAGAGTPLPSAAQAGSPDRAGPDTAASAAISFAAGATTGIAAGRSRGGSRGEVAPPPERAPESGHGSPRADADPASGPGSAAPDRPPATRDPAPIDGWSRTAEIAAGPQVERAGIIASFILNAAMIPGWPPPRPFAPPAAETLLAALVQAPGSTEAALEERLGRQVPRPGFLARMRALLGRLMRSRRLQVLLGLAILVDAIASIEAELADLARGVDAEADDAAARRRLSI</sequence>
<protein>
    <submittedName>
        <fullName evidence="2">Uncharacterized protein</fullName>
    </submittedName>
</protein>
<dbReference type="AlphaFoldDB" id="A0AAV4ZTL0"/>
<feature type="compositionally biased region" description="Low complexity" evidence="1">
    <location>
        <begin position="264"/>
        <end position="274"/>
    </location>
</feature>
<feature type="compositionally biased region" description="Low complexity" evidence="1">
    <location>
        <begin position="142"/>
        <end position="165"/>
    </location>
</feature>